<dbReference type="PANTHER" id="PTHR13336">
    <property type="entry name" value="OVARIAN CARCINOMA IMMUNOREACTIVE ANTIGEN"/>
    <property type="match status" value="1"/>
</dbReference>
<dbReference type="GO" id="GO:0005768">
    <property type="term" value="C:endosome"/>
    <property type="evidence" value="ECO:0007669"/>
    <property type="project" value="TreeGrafter"/>
</dbReference>
<dbReference type="InterPro" id="IPR040187">
    <property type="entry name" value="OCAD1/2"/>
</dbReference>
<dbReference type="OrthoDB" id="6513616at2759"/>
<organism evidence="3 4">
    <name type="scientific">Sipha flava</name>
    <name type="common">yellow sugarcane aphid</name>
    <dbReference type="NCBI Taxonomy" id="143950"/>
    <lineage>
        <taxon>Eukaryota</taxon>
        <taxon>Metazoa</taxon>
        <taxon>Ecdysozoa</taxon>
        <taxon>Arthropoda</taxon>
        <taxon>Hexapoda</taxon>
        <taxon>Insecta</taxon>
        <taxon>Pterygota</taxon>
        <taxon>Neoptera</taxon>
        <taxon>Paraneoptera</taxon>
        <taxon>Hemiptera</taxon>
        <taxon>Sternorrhyncha</taxon>
        <taxon>Aphidomorpha</taxon>
        <taxon>Aphidoidea</taxon>
        <taxon>Aphididae</taxon>
        <taxon>Sipha</taxon>
    </lineage>
</organism>
<protein>
    <submittedName>
        <fullName evidence="4">OCIA domain-containing protein 1 isoform X1</fullName>
    </submittedName>
</protein>
<feature type="region of interest" description="Disordered" evidence="1">
    <location>
        <begin position="160"/>
        <end position="186"/>
    </location>
</feature>
<keyword evidence="3" id="KW-1185">Reference proteome</keyword>
<evidence type="ECO:0000259" key="2">
    <source>
        <dbReference type="Pfam" id="PF07051"/>
    </source>
</evidence>
<dbReference type="CTD" id="37637"/>
<evidence type="ECO:0000313" key="3">
    <source>
        <dbReference type="Proteomes" id="UP000694846"/>
    </source>
</evidence>
<dbReference type="Proteomes" id="UP000694846">
    <property type="component" value="Unplaced"/>
</dbReference>
<feature type="region of interest" description="Disordered" evidence="1">
    <location>
        <begin position="205"/>
        <end position="252"/>
    </location>
</feature>
<dbReference type="PANTHER" id="PTHR13336:SF3">
    <property type="entry name" value="OCIA DOMAIN-CONTAINING PROTEIN 1"/>
    <property type="match status" value="1"/>
</dbReference>
<feature type="compositionally biased region" description="Polar residues" evidence="1">
    <location>
        <begin position="222"/>
        <end position="238"/>
    </location>
</feature>
<feature type="domain" description="OCIA" evidence="2">
    <location>
        <begin position="21"/>
        <end position="106"/>
    </location>
</feature>
<evidence type="ECO:0000256" key="1">
    <source>
        <dbReference type="SAM" id="MobiDB-lite"/>
    </source>
</evidence>
<feature type="compositionally biased region" description="Polar residues" evidence="1">
    <location>
        <begin position="173"/>
        <end position="186"/>
    </location>
</feature>
<dbReference type="GeneID" id="112689257"/>
<dbReference type="InterPro" id="IPR009764">
    <property type="entry name" value="OCIA_dom"/>
</dbReference>
<reference evidence="4" key="1">
    <citation type="submission" date="2025-08" db="UniProtKB">
        <authorList>
            <consortium name="RefSeq"/>
        </authorList>
    </citation>
    <scope>IDENTIFICATION</scope>
    <source>
        <tissue evidence="4">Whole body</tissue>
    </source>
</reference>
<dbReference type="AlphaFoldDB" id="A0A8B8G607"/>
<proteinExistence type="predicted"/>
<dbReference type="RefSeq" id="XP_025418669.1">
    <property type="nucleotide sequence ID" value="XM_025562884.1"/>
</dbReference>
<name>A0A8B8G607_9HEMI</name>
<evidence type="ECO:0000313" key="4">
    <source>
        <dbReference type="RefSeq" id="XP_025418669.1"/>
    </source>
</evidence>
<accession>A0A8B8G607</accession>
<sequence>MANQQPGVSQQQRKISADSLFYEFSPEEKKVMQECNRDSFYERSLPLSLTFGAGTYMVINAGFLKRSLKWGPWPKVIGAGLLGYVIGKYSYQNKCAERLMQIPNSEIGRVLRERRGKAMGENSQGNILTPTIIPGVQDTDVSSFETDYKSDIDIDMHKPMNSLDTDYRPNYDGLSSTKNNEYPMSSYNSPITYDILRARNRQDFEKTQPSKPLYRSLPPIDSQPTWDSQYPPSDQTRSPKSKESRNQFGDVF</sequence>
<gene>
    <name evidence="4" type="primary">LOC112689257</name>
</gene>
<dbReference type="Pfam" id="PF07051">
    <property type="entry name" value="OCIA"/>
    <property type="match status" value="1"/>
</dbReference>